<keyword evidence="4 6" id="KW-1133">Transmembrane helix</keyword>
<dbReference type="SUPFAM" id="SSF111352">
    <property type="entry name" value="Ammonium transporter"/>
    <property type="match status" value="1"/>
</dbReference>
<dbReference type="AlphaFoldDB" id="A0A1I8ITD3"/>
<comment type="similarity">
    <text evidence="2">Belongs to the ammonium transporter (TC 2.A.49) family. Rh subfamily.</text>
</comment>
<dbReference type="PRINTS" id="PR00342">
    <property type="entry name" value="RHESUSRHD"/>
</dbReference>
<evidence type="ECO:0000256" key="6">
    <source>
        <dbReference type="SAM" id="Phobius"/>
    </source>
</evidence>
<feature type="transmembrane region" description="Helical" evidence="6">
    <location>
        <begin position="253"/>
        <end position="271"/>
    </location>
</feature>
<dbReference type="WBParaSite" id="maker-uti_cns_0016762-snap-gene-0.2-mRNA-1">
    <property type="protein sequence ID" value="maker-uti_cns_0016762-snap-gene-0.2-mRNA-1"/>
    <property type="gene ID" value="maker-uti_cns_0016762-snap-gene-0.2"/>
</dbReference>
<sequence length="650" mass="68503">MGKFGKIRFGAFAASLQLLLLIIFAIAADYEDSASARHYGNATAAAAVLKSGKALHDPINHYYPMFQDVHVMIFVGFGFLMTFLKRYGYSSVSLNLLIASLALQWAAVVKGFLSMSNGKFKIGVTTLINSDFATASVLISFGALLGKLSPMQSLVLAMVEIPIFAANEHIGVHFMRAVDIGGSMFVHVFGAYFGLAAARVLCTKSTNEHPQEGANYQSDLFSMIGTVFLWMFWPSFNSALAPGDDRQRAVVNTVLSLASCTVVAFAVSSMLSGENKLAMVHVQNATLAGGVAVGTTADFMIGPWCAILIGGLAGCLSTVGYKFFTFQSQAKPAMYKSGGRRSLADRRGTVTGSAGAAGCSSGASSACSSGQKVTVSPSGSAACPGGSAAVPSLSESAAGGWWSAAAGSSSDARRCTKRLRRSWCTTSRRLRPAPRLAALDDGVAQHHELALFERHEPRVLVGQPVALDLGAPQSAVHRVESALQVLLSPLQEAVITTDLSSASATVTASIAARAAVSIHLEKASHMLRMYALPSVVRGSGPLMSICTSCHGAVGWHVDCSGAFCGLVGLFLARQTAQLATQFSTSRRRPGHQQRSDNLAPVLSTPRCPLWSHECACCRKCGRRTPAELTEASSSSSRTCAAHESDRLSIP</sequence>
<dbReference type="InterPro" id="IPR002229">
    <property type="entry name" value="RhesusRHD"/>
</dbReference>
<dbReference type="GO" id="GO:0097272">
    <property type="term" value="P:ammonium homeostasis"/>
    <property type="evidence" value="ECO:0007669"/>
    <property type="project" value="TreeGrafter"/>
</dbReference>
<feature type="transmembrane region" description="Helical" evidence="6">
    <location>
        <begin position="214"/>
        <end position="233"/>
    </location>
</feature>
<organism evidence="9 10">
    <name type="scientific">Macrostomum lignano</name>
    <dbReference type="NCBI Taxonomy" id="282301"/>
    <lineage>
        <taxon>Eukaryota</taxon>
        <taxon>Metazoa</taxon>
        <taxon>Spiralia</taxon>
        <taxon>Lophotrochozoa</taxon>
        <taxon>Platyhelminthes</taxon>
        <taxon>Rhabditophora</taxon>
        <taxon>Macrostomorpha</taxon>
        <taxon>Macrostomida</taxon>
        <taxon>Macrostomidae</taxon>
        <taxon>Macrostomum</taxon>
    </lineage>
</organism>
<keyword evidence="3 6" id="KW-0812">Transmembrane</keyword>
<feature type="chain" id="PRO_5009321249" evidence="7">
    <location>
        <begin position="28"/>
        <end position="650"/>
    </location>
</feature>
<dbReference type="PANTHER" id="PTHR11730">
    <property type="entry name" value="AMMONIUM TRANSPORTER"/>
    <property type="match status" value="1"/>
</dbReference>
<accession>A0A1I8ITD3</accession>
<keyword evidence="5 6" id="KW-0472">Membrane</keyword>
<evidence type="ECO:0000256" key="2">
    <source>
        <dbReference type="ARBA" id="ARBA00011036"/>
    </source>
</evidence>
<evidence type="ECO:0000256" key="3">
    <source>
        <dbReference type="ARBA" id="ARBA00022692"/>
    </source>
</evidence>
<evidence type="ECO:0000256" key="4">
    <source>
        <dbReference type="ARBA" id="ARBA00022989"/>
    </source>
</evidence>
<dbReference type="GO" id="GO:0005886">
    <property type="term" value="C:plasma membrane"/>
    <property type="evidence" value="ECO:0007669"/>
    <property type="project" value="InterPro"/>
</dbReference>
<feature type="transmembrane region" description="Helical" evidence="6">
    <location>
        <begin position="96"/>
        <end position="115"/>
    </location>
</feature>
<name>A0A1I8ITD3_9PLAT</name>
<feature type="signal peptide" evidence="7">
    <location>
        <begin position="1"/>
        <end position="27"/>
    </location>
</feature>
<dbReference type="Pfam" id="PF00909">
    <property type="entry name" value="Ammonium_transp"/>
    <property type="match status" value="1"/>
</dbReference>
<feature type="transmembrane region" description="Helical" evidence="6">
    <location>
        <begin position="65"/>
        <end position="84"/>
    </location>
</feature>
<keyword evidence="7" id="KW-0732">Signal</keyword>
<proteinExistence type="inferred from homology"/>
<reference evidence="10" key="1">
    <citation type="submission" date="2016-11" db="UniProtKB">
        <authorList>
            <consortium name="WormBaseParasite"/>
        </authorList>
    </citation>
    <scope>IDENTIFICATION</scope>
</reference>
<feature type="transmembrane region" description="Helical" evidence="6">
    <location>
        <begin position="301"/>
        <end position="324"/>
    </location>
</feature>
<dbReference type="Gene3D" id="1.10.3430.10">
    <property type="entry name" value="Ammonium transporter AmtB like domains"/>
    <property type="match status" value="1"/>
</dbReference>
<evidence type="ECO:0000256" key="7">
    <source>
        <dbReference type="SAM" id="SignalP"/>
    </source>
</evidence>
<dbReference type="Proteomes" id="UP000095280">
    <property type="component" value="Unplaced"/>
</dbReference>
<evidence type="ECO:0000256" key="5">
    <source>
        <dbReference type="ARBA" id="ARBA00023136"/>
    </source>
</evidence>
<protein>
    <submittedName>
        <fullName evidence="10">Ammonium_transp domain-containing protein</fullName>
    </submittedName>
</protein>
<evidence type="ECO:0000313" key="10">
    <source>
        <dbReference type="WBParaSite" id="maker-uti_cns_0016762-snap-gene-0.2-mRNA-1"/>
    </source>
</evidence>
<dbReference type="InterPro" id="IPR024041">
    <property type="entry name" value="NH4_transpt_AmtB-like_dom"/>
</dbReference>
<comment type="subcellular location">
    <subcellularLocation>
        <location evidence="1">Membrane</location>
        <topology evidence="1">Multi-pass membrane protein</topology>
    </subcellularLocation>
</comment>
<feature type="transmembrane region" description="Helical" evidence="6">
    <location>
        <begin position="184"/>
        <end position="202"/>
    </location>
</feature>
<dbReference type="PANTHER" id="PTHR11730:SF60">
    <property type="entry name" value="RH50, ISOFORM D"/>
    <property type="match status" value="1"/>
</dbReference>
<evidence type="ECO:0000313" key="9">
    <source>
        <dbReference type="Proteomes" id="UP000095280"/>
    </source>
</evidence>
<evidence type="ECO:0000259" key="8">
    <source>
        <dbReference type="Pfam" id="PF00909"/>
    </source>
</evidence>
<evidence type="ECO:0000256" key="1">
    <source>
        <dbReference type="ARBA" id="ARBA00004141"/>
    </source>
</evidence>
<feature type="transmembrane region" description="Helical" evidence="6">
    <location>
        <begin position="127"/>
        <end position="146"/>
    </location>
</feature>
<dbReference type="InterPro" id="IPR029020">
    <property type="entry name" value="Ammonium/urea_transptr"/>
</dbReference>
<dbReference type="GO" id="GO:0008519">
    <property type="term" value="F:ammonium channel activity"/>
    <property type="evidence" value="ECO:0007669"/>
    <property type="project" value="InterPro"/>
</dbReference>
<feature type="domain" description="Ammonium transporter AmtB-like" evidence="8">
    <location>
        <begin position="49"/>
        <end position="325"/>
    </location>
</feature>
<keyword evidence="9" id="KW-1185">Reference proteome</keyword>